<feature type="transmembrane region" description="Helical" evidence="2">
    <location>
        <begin position="253"/>
        <end position="275"/>
    </location>
</feature>
<organism evidence="3 4">
    <name type="scientific">Plasmodium coatneyi</name>
    <dbReference type="NCBI Taxonomy" id="208452"/>
    <lineage>
        <taxon>Eukaryota</taxon>
        <taxon>Sar</taxon>
        <taxon>Alveolata</taxon>
        <taxon>Apicomplexa</taxon>
        <taxon>Aconoidasida</taxon>
        <taxon>Haemosporida</taxon>
        <taxon>Plasmodiidae</taxon>
        <taxon>Plasmodium</taxon>
    </lineage>
</organism>
<dbReference type="GeneID" id="30908174"/>
<evidence type="ECO:0000313" key="3">
    <source>
        <dbReference type="EMBL" id="ANQ07075.1"/>
    </source>
</evidence>
<feature type="transmembrane region" description="Helical" evidence="2">
    <location>
        <begin position="387"/>
        <end position="409"/>
    </location>
</feature>
<feature type="transmembrane region" description="Helical" evidence="2">
    <location>
        <begin position="729"/>
        <end position="754"/>
    </location>
</feature>
<feature type="compositionally biased region" description="Polar residues" evidence="1">
    <location>
        <begin position="959"/>
        <end position="971"/>
    </location>
</feature>
<keyword evidence="4" id="KW-1185">Reference proteome</keyword>
<reference evidence="4" key="1">
    <citation type="submission" date="2016-06" db="EMBL/GenBank/DDBJ databases">
        <title>First high quality genome sequence of Plasmodium coatneyi using continuous long reads from single molecule, real-time sequencing.</title>
        <authorList>
            <person name="Chien J.-T."/>
            <person name="Pakala S.B."/>
            <person name="Geraldo J.A."/>
            <person name="Lapp S.A."/>
            <person name="Barnwell J.W."/>
            <person name="Kissinger J.C."/>
            <person name="Galinski M.R."/>
            <person name="Humphrey J.C."/>
        </authorList>
    </citation>
    <scope>NUCLEOTIDE SEQUENCE [LARGE SCALE GENOMIC DNA]</scope>
    <source>
        <strain evidence="4">Hackeri</strain>
    </source>
</reference>
<keyword evidence="2" id="KW-0812">Transmembrane</keyword>
<feature type="compositionally biased region" description="Polar residues" evidence="1">
    <location>
        <begin position="1190"/>
        <end position="1199"/>
    </location>
</feature>
<dbReference type="OrthoDB" id="372561at2759"/>
<dbReference type="Proteomes" id="UP000092716">
    <property type="component" value="Chromosome 6"/>
</dbReference>
<dbReference type="EMBL" id="CP016244">
    <property type="protein sequence ID" value="ANQ07075.1"/>
    <property type="molecule type" value="Genomic_DNA"/>
</dbReference>
<feature type="transmembrane region" description="Helical" evidence="2">
    <location>
        <begin position="695"/>
        <end position="722"/>
    </location>
</feature>
<keyword evidence="2" id="KW-1133">Transmembrane helix</keyword>
<feature type="region of interest" description="Disordered" evidence="1">
    <location>
        <begin position="934"/>
        <end position="988"/>
    </location>
</feature>
<evidence type="ECO:0000313" key="4">
    <source>
        <dbReference type="Proteomes" id="UP000092716"/>
    </source>
</evidence>
<feature type="transmembrane region" description="Helical" evidence="2">
    <location>
        <begin position="184"/>
        <end position="203"/>
    </location>
</feature>
<gene>
    <name evidence="3" type="ORF">PCOAH_00014480</name>
</gene>
<accession>A0A1B1DWW1</accession>
<evidence type="ECO:0000256" key="1">
    <source>
        <dbReference type="SAM" id="MobiDB-lite"/>
    </source>
</evidence>
<name>A0A1B1DWW1_9APIC</name>
<evidence type="ECO:0000256" key="2">
    <source>
        <dbReference type="SAM" id="Phobius"/>
    </source>
</evidence>
<feature type="transmembrane region" description="Helical" evidence="2">
    <location>
        <begin position="26"/>
        <end position="49"/>
    </location>
</feature>
<feature type="transmembrane region" description="Helical" evidence="2">
    <location>
        <begin position="301"/>
        <end position="331"/>
    </location>
</feature>
<sequence length="1215" mass="142772">MNEHEINELEEIRNTILRKNEKGGHYYTTVINTFLLVAHFVLYASIVFVHFSYRNDDFTNCFHKAISSVVKNEYASIDDIEVAQREFSGMTQVCNYGRIHFSRYELEGGSNYILSFYNSSASTYVDYSVAFHKLFHSTIFKSQSSISISHAYHWYEWLLFLFLNMSSFMVVYRKCISRGKKMNILHLGLVTLIDLSILYEQFIDTVENYSVHEKGVDLIICSYYLFLILIVLKKLSNHWKVLFIPVQIIRTTVAHNYMLLLFLLSFLLLILINYFSSGEKLKAYFSSVFTFQDDSKYKNEFVYNFFVVIIYSFFFVPMITVASTATAFLLINNHEDLFDCKPRSSHLWDKLREYFFFLKEKNETETPGRRKEMTYEEYEEKKNKIDILKICSVILFFLFFIFFVLKIFFDQNTMTHLDVHYSHQLGAPFVTKQGGEKSFDTLTHTSEYLQFLSAVVINNIMRNKKNLDNKKLFKLEAAFEGQNIFVYEDVFHIFPYDVLVKLSDGKEVSDEIAVENPLLSDEPVTDPHALREYEDTLDNRKEVIKHYDAYALLYNFEQNLFILLNASFNVQNNGLFRQTKDVFIQEMTEIKNPQYTTKLIILIFLLIVTAGYFLLVMYMLYYVRNRFFLLFFSFFFIICLCFFVFNFMTLTSVSHSYDYVEHIKNRNIADTFNLNKLGKFKSLLDDLLRIKVCKFYGNLFCHIILVTIVLKFYCFFFVNYFASFIKYKFHFLFVTASVFIFVCLTSLLGSYTYLNTSIGLQKWTMLFYHVQTSEKYFAYELLSSFLFFFFLFYITSIYLYIFLKKNENTVTVKLKEDQENSLPFDNLVLHHLVLDDDDILLHFKAILYTIDKTFEKVRILWERNQVGQLLNQQIQWYNQYCYQKALQENMLNWYDPNGYMLQEGGQFVQASEPGGWCEGGVAPQVGNTAVVNKEMGSDHGGVPLSGFTEPINQGGDPEMNSQEVNMQSSQGEQGGDPSNDESSLHDEEEVDVVVTTSQNYNEFEMVQKTQNMHLFFTKLLNGKYDFDFLHDQPGGNAQGGKGQNGETKKRLLNFFRRGVYDKTAVERKDKKKEQKRTKLKHMLANLVDDLASIEKIKILFTYILFLKIKRHILMRNIRQVDRVTSELKAEYQNRVLYKKHLINLQRKMADQIDELEQDILIRNKLKGTLIRVIEDGTFYQKDEKVEKEINTPSESTPQSGPGALEEQIPPEKKQK</sequence>
<dbReference type="AlphaFoldDB" id="A0A1B1DWW1"/>
<feature type="transmembrane region" description="Helical" evidence="2">
    <location>
        <begin position="781"/>
        <end position="803"/>
    </location>
</feature>
<dbReference type="VEuPathDB" id="PlasmoDB:PCOAH_00014480"/>
<feature type="transmembrane region" description="Helical" evidence="2">
    <location>
        <begin position="215"/>
        <end position="232"/>
    </location>
</feature>
<feature type="transmembrane region" description="Helical" evidence="2">
    <location>
        <begin position="599"/>
        <end position="620"/>
    </location>
</feature>
<dbReference type="RefSeq" id="XP_019913770.1">
    <property type="nucleotide sequence ID" value="XM_020058257.1"/>
</dbReference>
<feature type="transmembrane region" description="Helical" evidence="2">
    <location>
        <begin position="154"/>
        <end position="172"/>
    </location>
</feature>
<feature type="region of interest" description="Disordered" evidence="1">
    <location>
        <begin position="1184"/>
        <end position="1215"/>
    </location>
</feature>
<proteinExistence type="predicted"/>
<feature type="transmembrane region" description="Helical" evidence="2">
    <location>
        <begin position="627"/>
        <end position="648"/>
    </location>
</feature>
<dbReference type="KEGG" id="pcot:PCOAH_00014480"/>
<protein>
    <submittedName>
        <fullName evidence="3">Uncharacterized protein</fullName>
    </submittedName>
</protein>
<keyword evidence="2" id="KW-0472">Membrane</keyword>